<feature type="region of interest" description="Disordered" evidence="1">
    <location>
        <begin position="14"/>
        <end position="46"/>
    </location>
</feature>
<dbReference type="Proteomes" id="UP000594638">
    <property type="component" value="Unassembled WGS sequence"/>
</dbReference>
<gene>
    <name evidence="2" type="ORF">OLEA9_A000562</name>
</gene>
<dbReference type="EMBL" id="CACTIH010001960">
    <property type="protein sequence ID" value="CAA2970041.1"/>
    <property type="molecule type" value="Genomic_DNA"/>
</dbReference>
<accession>A0A8S0QVH6</accession>
<keyword evidence="3" id="KW-1185">Reference proteome</keyword>
<dbReference type="AlphaFoldDB" id="A0A8S0QVH6"/>
<feature type="region of interest" description="Disordered" evidence="1">
    <location>
        <begin position="139"/>
        <end position="179"/>
    </location>
</feature>
<feature type="compositionally biased region" description="Basic and acidic residues" evidence="1">
    <location>
        <begin position="147"/>
        <end position="165"/>
    </location>
</feature>
<proteinExistence type="predicted"/>
<name>A0A8S0QVH6_OLEEU</name>
<dbReference type="OrthoDB" id="1694156at2759"/>
<reference evidence="2 3" key="1">
    <citation type="submission" date="2019-12" db="EMBL/GenBank/DDBJ databases">
        <authorList>
            <person name="Alioto T."/>
            <person name="Alioto T."/>
            <person name="Gomez Garrido J."/>
        </authorList>
    </citation>
    <scope>NUCLEOTIDE SEQUENCE [LARGE SCALE GENOMIC DNA]</scope>
</reference>
<feature type="compositionally biased region" description="Basic and acidic residues" evidence="1">
    <location>
        <begin position="16"/>
        <end position="29"/>
    </location>
</feature>
<evidence type="ECO:0000313" key="3">
    <source>
        <dbReference type="Proteomes" id="UP000594638"/>
    </source>
</evidence>
<sequence>MEKSKATKLVINVEDTFERRSKRKSEVSSKKTPPNKQPTSRTAKKLRSKKDWRFIISKERWFPGKITTSIEICDLVPTEAEMAMPYMDGVQHNKPIQLEFSWGSHRKESRKGKSVNPAHMSKESVHLVSDIGVRHAHITDDDDDFVDPSRRCEVTSHQETPRADKGLSGPQHSPNEEHHGMQESAVLYDLNVQISEMKSQNKVLTVEMNAIKSQMLNLDSDQAKKIIEIILMKGCPVNEYEEIEAAVVGGEESHVVGGFEKIDEVDAVISDVITASKNVDEEGSPTPELASELPVKRVSRLARILRSPFVTGEGKVSRHDGNVIVFGNYKDHVEEADKLAFLDWFQRRYKPKNRKKFNEHDDQIKSAFSIGLYPVGHKTWFHPLIDAETSLSGVGNFEKDPDYNESECKQMKVTIESTLLQQTNRVFVILYALYIFRDGRCSILHQFDAAKCNLISPRYSTNTGNLM</sequence>
<evidence type="ECO:0000313" key="2">
    <source>
        <dbReference type="EMBL" id="CAA2970041.1"/>
    </source>
</evidence>
<evidence type="ECO:0000256" key="1">
    <source>
        <dbReference type="SAM" id="MobiDB-lite"/>
    </source>
</evidence>
<dbReference type="Gramene" id="OE9A000562T1">
    <property type="protein sequence ID" value="OE9A000562C1"/>
    <property type="gene ID" value="OE9A000562"/>
</dbReference>
<comment type="caution">
    <text evidence="2">The sequence shown here is derived from an EMBL/GenBank/DDBJ whole genome shotgun (WGS) entry which is preliminary data.</text>
</comment>
<organism evidence="2 3">
    <name type="scientific">Olea europaea subsp. europaea</name>
    <dbReference type="NCBI Taxonomy" id="158383"/>
    <lineage>
        <taxon>Eukaryota</taxon>
        <taxon>Viridiplantae</taxon>
        <taxon>Streptophyta</taxon>
        <taxon>Embryophyta</taxon>
        <taxon>Tracheophyta</taxon>
        <taxon>Spermatophyta</taxon>
        <taxon>Magnoliopsida</taxon>
        <taxon>eudicotyledons</taxon>
        <taxon>Gunneridae</taxon>
        <taxon>Pentapetalae</taxon>
        <taxon>asterids</taxon>
        <taxon>lamiids</taxon>
        <taxon>Lamiales</taxon>
        <taxon>Oleaceae</taxon>
        <taxon>Oleeae</taxon>
        <taxon>Olea</taxon>
    </lineage>
</organism>
<feature type="compositionally biased region" description="Polar residues" evidence="1">
    <location>
        <begin position="32"/>
        <end position="41"/>
    </location>
</feature>
<protein>
    <submittedName>
        <fullName evidence="2">Uncharacterized protein</fullName>
    </submittedName>
</protein>